<feature type="non-terminal residue" evidence="2">
    <location>
        <position position="652"/>
    </location>
</feature>
<evidence type="ECO:0000313" key="2">
    <source>
        <dbReference type="EMBL" id="ODQ79925.1"/>
    </source>
</evidence>
<feature type="compositionally biased region" description="Low complexity" evidence="1">
    <location>
        <begin position="38"/>
        <end position="55"/>
    </location>
</feature>
<accession>A0A1E3QQG1</accession>
<dbReference type="RefSeq" id="XP_018985253.1">
    <property type="nucleotide sequence ID" value="XM_019128892.1"/>
</dbReference>
<reference evidence="3" key="1">
    <citation type="submission" date="2016-05" db="EMBL/GenBank/DDBJ databases">
        <title>Comparative genomics of biotechnologically important yeasts.</title>
        <authorList>
            <consortium name="DOE Joint Genome Institute"/>
            <person name="Riley R."/>
            <person name="Haridas S."/>
            <person name="Wolfe K.H."/>
            <person name="Lopes M.R."/>
            <person name="Hittinger C.T."/>
            <person name="Goker M."/>
            <person name="Salamov A."/>
            <person name="Wisecaver J."/>
            <person name="Long T.M."/>
            <person name="Aerts A.L."/>
            <person name="Barry K."/>
            <person name="Choi C."/>
            <person name="Clum A."/>
            <person name="Coughlan A.Y."/>
            <person name="Deshpande S."/>
            <person name="Douglass A.P."/>
            <person name="Hanson S.J."/>
            <person name="Klenk H.-P."/>
            <person name="Labutti K."/>
            <person name="Lapidus A."/>
            <person name="Lindquist E."/>
            <person name="Lipzen A."/>
            <person name="Meier-Kolthoff J.P."/>
            <person name="Ohm R.A."/>
            <person name="Otillar R.P."/>
            <person name="Pangilinan J."/>
            <person name="Peng Y."/>
            <person name="Rokas A."/>
            <person name="Rosa C.A."/>
            <person name="Scheuner C."/>
            <person name="Sibirny A.A."/>
            <person name="Slot J.C."/>
            <person name="Stielow J.B."/>
            <person name="Sun H."/>
            <person name="Kurtzman C.P."/>
            <person name="Blackwell M."/>
            <person name="Grigoriev I.V."/>
            <person name="Jeffries T.W."/>
        </authorList>
    </citation>
    <scope>NUCLEOTIDE SEQUENCE [LARGE SCALE GENOMIC DNA]</scope>
    <source>
        <strain evidence="3">NRRL Y-12698</strain>
    </source>
</reference>
<dbReference type="EMBL" id="KV454431">
    <property type="protein sequence ID" value="ODQ79925.1"/>
    <property type="molecule type" value="Genomic_DNA"/>
</dbReference>
<organism evidence="2 3">
    <name type="scientific">Babjeviella inositovora NRRL Y-12698</name>
    <dbReference type="NCBI Taxonomy" id="984486"/>
    <lineage>
        <taxon>Eukaryota</taxon>
        <taxon>Fungi</taxon>
        <taxon>Dikarya</taxon>
        <taxon>Ascomycota</taxon>
        <taxon>Saccharomycotina</taxon>
        <taxon>Pichiomycetes</taxon>
        <taxon>Serinales incertae sedis</taxon>
        <taxon>Babjeviella</taxon>
    </lineage>
</organism>
<name>A0A1E3QQG1_9ASCO</name>
<evidence type="ECO:0000256" key="1">
    <source>
        <dbReference type="SAM" id="MobiDB-lite"/>
    </source>
</evidence>
<dbReference type="GeneID" id="30146745"/>
<proteinExistence type="predicted"/>
<protein>
    <submittedName>
        <fullName evidence="2">Uncharacterized protein</fullName>
    </submittedName>
</protein>
<gene>
    <name evidence="2" type="ORF">BABINDRAFT_161591</name>
</gene>
<dbReference type="AlphaFoldDB" id="A0A1E3QQG1"/>
<evidence type="ECO:0000313" key="3">
    <source>
        <dbReference type="Proteomes" id="UP000094336"/>
    </source>
</evidence>
<feature type="compositionally biased region" description="Basic residues" evidence="1">
    <location>
        <begin position="76"/>
        <end position="85"/>
    </location>
</feature>
<feature type="region of interest" description="Disordered" evidence="1">
    <location>
        <begin position="37"/>
        <end position="85"/>
    </location>
</feature>
<dbReference type="Proteomes" id="UP000094336">
    <property type="component" value="Unassembled WGS sequence"/>
</dbReference>
<keyword evidence="3" id="KW-1185">Reference proteome</keyword>
<sequence>MMSDYSDFSSPGEEEDLAYNTKGLFGDLDFLPSLVTRSSLPKSSTPLKKIPQSFRSRSKRSPPSSDDELHASPIHSNKKPTRSNKVKPLFGLSAKTFNGEADDPLLDSISNMFKHPLTQKYNFDTNLAHTLAQDELLTAKLEKDRSESQAKLLRAQGLKAIISDTVHEGVKQDKQWNLFADNLFFQLDEADAKEKAGEYSARMLKDVYLFNASPTDEVNHALEKLRSIESLYGEDQERAEQDRKCGFYMSRKNFPTPKQPPQLNGSFHASLRFLWGSLICDEPKILEGYRHCFLAYKDHVSPENVPLNPKPDFILKFMKLLGCNVQVLREVAHSDGWNGKPYDEGKVLTSATNIRGNEAGIIDHHLAIRSYCYHNFPLILAKISNLVEFTVNCTRYDLRTFCLLFQITCLLLLDKRLSLESTLQDQILSFLERLFRWFIDHNSNKIEADNKDFTEQEFKSVHNVIHRTSKNHPELTFRILHKIVISLGSSEFKVRNLSKWLVISHINDQVQFEYCSLFPPPSRSIPKPEPMETQYLYLVLPFISALLQPPSASAEQLTSSQRLKCLLTARYKFILMLPLLIKVYKLPTADLRNITTQLDACFANGDSNSIFYILGGGMWLGEVTNCKIWVRCVKQLLEVELLGRKVIAFDIY</sequence>